<evidence type="ECO:0008006" key="6">
    <source>
        <dbReference type="Google" id="ProtNLM"/>
    </source>
</evidence>
<proteinExistence type="inferred from homology"/>
<name>A0A150KWM4_9BACI</name>
<accession>A0A150KWM4</accession>
<dbReference type="InterPro" id="IPR034660">
    <property type="entry name" value="DinB/YfiT-like"/>
</dbReference>
<dbReference type="Proteomes" id="UP000075666">
    <property type="component" value="Unassembled WGS sequence"/>
</dbReference>
<sequence>MSTPKLRDMLLSELYIAVRTAKELLKKVTEEDFSYQPNEKMRTLLEQANHLVQIPFVDVAIGQEKTEAEIRQLEKDLYSTDVIKLGEVMEKGFHELKAYYESLSEEDFLEKVTKPFYFSPDMEGHTQAKWLIETTTHAFHHRGQFFNYLKELGKDVSMFDLY</sequence>
<evidence type="ECO:0000256" key="1">
    <source>
        <dbReference type="ARBA" id="ARBA00008635"/>
    </source>
</evidence>
<reference evidence="4 5" key="1">
    <citation type="submission" date="2016-01" db="EMBL/GenBank/DDBJ databases">
        <title>Genome Sequences of Twelve Sporeforming Bacillus Species Isolated from Foods.</title>
        <authorList>
            <person name="Berendsen E.M."/>
            <person name="Wells-Bennik M.H."/>
            <person name="Krawcyk A.O."/>
            <person name="De Jong A."/>
            <person name="Holsappel S."/>
            <person name="Eijlander R.T."/>
            <person name="Kuipers O.P."/>
        </authorList>
    </citation>
    <scope>NUCLEOTIDE SEQUENCE [LARGE SCALE GENOMIC DNA]</scope>
    <source>
        <strain evidence="4 5">B4102</strain>
    </source>
</reference>
<protein>
    <recommendedName>
        <fullName evidence="6">Damage-inducible protein DinB</fullName>
    </recommendedName>
</protein>
<feature type="binding site" evidence="3">
    <location>
        <position position="141"/>
    </location>
    <ligand>
        <name>a divalent metal cation</name>
        <dbReference type="ChEBI" id="CHEBI:60240"/>
    </ligand>
</feature>
<comment type="similarity">
    <text evidence="1">Belongs to the DinB family.</text>
</comment>
<evidence type="ECO:0000313" key="5">
    <source>
        <dbReference type="Proteomes" id="UP000075666"/>
    </source>
</evidence>
<comment type="caution">
    <text evidence="4">The sequence shown here is derived from an EMBL/GenBank/DDBJ whole genome shotgun (WGS) entry which is preliminary data.</text>
</comment>
<dbReference type="EMBL" id="LQYN01000064">
    <property type="protein sequence ID" value="KYD04126.1"/>
    <property type="molecule type" value="Genomic_DNA"/>
</dbReference>
<evidence type="ECO:0000256" key="3">
    <source>
        <dbReference type="PIRSR" id="PIRSR607837-1"/>
    </source>
</evidence>
<dbReference type="PATRIC" id="fig|46224.3.peg.3408"/>
<evidence type="ECO:0000313" key="4">
    <source>
        <dbReference type="EMBL" id="KYD04126.1"/>
    </source>
</evidence>
<keyword evidence="5" id="KW-1185">Reference proteome</keyword>
<dbReference type="RefSeq" id="WP_066232290.1">
    <property type="nucleotide sequence ID" value="NZ_LQYN01000064.1"/>
</dbReference>
<feature type="binding site" evidence="3">
    <location>
        <position position="50"/>
    </location>
    <ligand>
        <name>a divalent metal cation</name>
        <dbReference type="ChEBI" id="CHEBI:60240"/>
    </ligand>
</feature>
<dbReference type="Gene3D" id="1.20.120.450">
    <property type="entry name" value="dinb family like domain"/>
    <property type="match status" value="1"/>
</dbReference>
<evidence type="ECO:0000256" key="2">
    <source>
        <dbReference type="ARBA" id="ARBA00022723"/>
    </source>
</evidence>
<gene>
    <name evidence="4" type="ORF">B4102_3324</name>
</gene>
<dbReference type="GO" id="GO:0046872">
    <property type="term" value="F:metal ion binding"/>
    <property type="evidence" value="ECO:0007669"/>
    <property type="project" value="UniProtKB-KW"/>
</dbReference>
<dbReference type="Pfam" id="PF05163">
    <property type="entry name" value="DinB"/>
    <property type="match status" value="1"/>
</dbReference>
<organism evidence="4 5">
    <name type="scientific">Heyndrickxia sporothermodurans</name>
    <dbReference type="NCBI Taxonomy" id="46224"/>
    <lineage>
        <taxon>Bacteria</taxon>
        <taxon>Bacillati</taxon>
        <taxon>Bacillota</taxon>
        <taxon>Bacilli</taxon>
        <taxon>Bacillales</taxon>
        <taxon>Bacillaceae</taxon>
        <taxon>Heyndrickxia</taxon>
    </lineage>
</organism>
<dbReference type="AlphaFoldDB" id="A0A150KWM4"/>
<dbReference type="OrthoDB" id="2427314at2"/>
<dbReference type="SUPFAM" id="SSF109854">
    <property type="entry name" value="DinB/YfiT-like putative metalloenzymes"/>
    <property type="match status" value="1"/>
</dbReference>
<feature type="binding site" evidence="3">
    <location>
        <position position="137"/>
    </location>
    <ligand>
        <name>a divalent metal cation</name>
        <dbReference type="ChEBI" id="CHEBI:60240"/>
    </ligand>
</feature>
<keyword evidence="2 3" id="KW-0479">Metal-binding</keyword>
<dbReference type="InterPro" id="IPR007837">
    <property type="entry name" value="DinB"/>
</dbReference>